<reference evidence="1 2" key="8">
    <citation type="journal article" date="1994" name="Intervirology">
        <title>Identification of the primary structure and the coding capacity of the genome of insect iridescent virus type 6 between the genome coordinates 0.310 and 0.347 (7990 bp).</title>
        <authorList>
            <person name="Sonntag K.C."/>
            <person name="Schnitzler P."/>
            <person name="Janssen W."/>
            <person name="Darai G."/>
        </authorList>
    </citation>
    <scope>NUCLEOTIDE SEQUENCE [LARGE SCALE GENOMIC DNA]</scope>
</reference>
<reference evidence="1 2" key="3">
    <citation type="journal article" date="1987" name="Virology">
        <title>Molecular cloning and physical mapping of the genome of insect iridescent virus type 6: further evidence for circular permutation of the viral genome.</title>
        <authorList>
            <person name="Schnitzler P."/>
            <person name="Soltau J.B."/>
            <person name="Fischer M."/>
            <person name="Reisner H."/>
            <person name="Scholz J."/>
            <person name="Delius H."/>
            <person name="Darai G."/>
        </authorList>
    </citation>
    <scope>NUCLEOTIDE SEQUENCE [LARGE SCALE GENOMIC DNA]</scope>
</reference>
<organismHost>
    <name type="scientific">Gryllus bimaculatus</name>
    <name type="common">Two-spotted cricket</name>
    <dbReference type="NCBI Taxonomy" id="6999"/>
</organismHost>
<organismHost>
    <name type="scientific">Acheta domesticus</name>
    <name type="common">House cricket</name>
    <dbReference type="NCBI Taxonomy" id="6997"/>
</organismHost>
<sequence length="41" mass="4692">MAFGILKIMNFVFEILETKQVKKIKEVFPVEKGVLIGLNLL</sequence>
<dbReference type="GeneID" id="921681"/>
<dbReference type="RefSeq" id="NP_149486.1">
    <property type="nucleotide sequence ID" value="NC_003038.1"/>
</dbReference>
<organism evidence="1 2">
    <name type="scientific">Invertebrate iridescent virus 6</name>
    <name type="common">IIV-6</name>
    <name type="synonym">Chilo iridescent virus</name>
    <dbReference type="NCBI Taxonomy" id="176652"/>
    <lineage>
        <taxon>Viruses</taxon>
        <taxon>Varidnaviria</taxon>
        <taxon>Bamfordvirae</taxon>
        <taxon>Nucleocytoviricota</taxon>
        <taxon>Megaviricetes</taxon>
        <taxon>Pimascovirales</taxon>
        <taxon>Pimascovirales incertae sedis</taxon>
        <taxon>Iridoviridae</taxon>
        <taxon>Betairidovirinae</taxon>
        <taxon>Iridovirus</taxon>
        <taxon>Iridovirus chilo1</taxon>
    </lineage>
</organism>
<protein>
    <submittedName>
        <fullName evidence="1">023L</fullName>
    </submittedName>
</protein>
<evidence type="ECO:0000313" key="2">
    <source>
        <dbReference type="Proteomes" id="UP000001359"/>
    </source>
</evidence>
<reference evidence="1 2" key="14">
    <citation type="journal article" date="1999" name="Virus Genes">
        <title>Identification of a gene cluster within the genome of Chilo iridescent virus encoding enzymes involved in viral DNA replication and processing.</title>
        <authorList>
            <person name="Muller K."/>
            <person name="Tidona C.A."/>
            <person name="Darai G."/>
        </authorList>
    </citation>
    <scope>NUCLEOTIDE SEQUENCE [LARGE SCALE GENOMIC DNA]</scope>
</reference>
<organismHost>
    <name type="scientific">Spodoptera frugiperda</name>
    <name type="common">Fall armyworm</name>
    <dbReference type="NCBI Taxonomy" id="7108"/>
</organismHost>
<reference evidence="1 2" key="9">
    <citation type="journal article" date="1994" name="J. Gen. Virol.">
        <title>Insect iridescent virus type 6 encodes a polypeptide related to the largest subunit of eukaryotic RNA polymerase II.</title>
        <authorList>
            <person name="Schnitzler P."/>
            <person name="Sonntag K.C."/>
            <person name="Muller M."/>
            <person name="Janssen W."/>
            <person name="Bugert J.J."/>
            <person name="Koonin E.V."/>
            <person name="Darai G."/>
        </authorList>
    </citation>
    <scope>NUCLEOTIDE SEQUENCE [LARGE SCALE GENOMIC DNA]</scope>
</reference>
<reference evidence="1 2" key="1">
    <citation type="journal article" date="1984" name="J. Virol.">
        <title>DNA analysis of insect iridescent virus 6: evidence for circular permutation and terminal redundancy.</title>
        <authorList>
            <person name="Delius H."/>
            <person name="Darai G."/>
            <person name="Fluegel R.M."/>
        </authorList>
    </citation>
    <scope>NUCLEOTIDE SEQUENCE [LARGE SCALE GENOMIC DNA]</scope>
</reference>
<accession>Q91G73</accession>
<reference evidence="1 2" key="2">
    <citation type="journal article" date="1986" name="Med. Microbiol. Immunol.">
        <title>Insect iridescent virus type 6 induced toxic degenerative hepatitis in mice.</title>
        <authorList>
            <person name="Lorbacher de Ruiz H."/>
            <person name="Gelderblom H."/>
            <person name="Hofmann W."/>
            <person name="Darai G."/>
        </authorList>
    </citation>
    <scope>NUCLEOTIDE SEQUENCE [LARGE SCALE GENOMIC DNA]</scope>
</reference>
<keyword evidence="2" id="KW-1185">Reference proteome</keyword>
<reference evidence="1 2" key="10">
    <citation type="journal article" date="1994" name="Nucleic Acids Res.">
        <title>Identification of genes encoding zinc finger proteins, non-histone chromosomal HMG protein homologue, and a putative GTP phosphohydrolase in the genome of Chilo iridescent virus.</title>
        <authorList>
            <person name="Schnitzler P."/>
            <person name="Hug M."/>
            <person name="Handermann M."/>
            <person name="Janssen W."/>
            <person name="Koonin E.V."/>
            <person name="Delius H."/>
            <person name="Darai C."/>
        </authorList>
    </citation>
    <scope>NUCLEOTIDE SEQUENCE [LARGE SCALE GENOMIC DNA]</scope>
</reference>
<reference evidence="1 2" key="12">
    <citation type="journal article" date="1997" name="Virus Genes">
        <title>The DNA sequence of Chilo iridescent virus between the genome coordinates 0.101 and 0.391; similarities in coding strategy between insect and vertebrate iridoviruses.</title>
        <authorList>
            <person name="Bahr U."/>
            <person name="Tidona C.A."/>
            <person name="Darai G."/>
        </authorList>
    </citation>
    <scope>NUCLEOTIDE SEQUENCE [LARGE SCALE GENOMIC DNA]</scope>
</reference>
<dbReference type="Proteomes" id="UP000001359">
    <property type="component" value="Segment"/>
</dbReference>
<name>Q91G73_IIV6</name>
<organismHost>
    <name type="scientific">Chilo suppressalis</name>
    <name type="common">Asiatic rice borer moth</name>
    <dbReference type="NCBI Taxonomy" id="168631"/>
</organismHost>
<evidence type="ECO:0000313" key="1">
    <source>
        <dbReference type="EMBL" id="AAK81959.1"/>
    </source>
</evidence>
<reference evidence="1 2" key="7">
    <citation type="journal article" date="1993" name="J. Gen. Virol.">
        <title>Identification of the gene encoding the major capsid protein of insect iridescent virus type 6 by polymerase chain reaction.</title>
        <authorList>
            <person name="Stohwasser R."/>
            <person name="Raab K."/>
            <person name="Schnitzler P."/>
            <person name="Janssen W."/>
            <person name="Darai G."/>
        </authorList>
    </citation>
    <scope>NUCLEOTIDE SEQUENCE [LARGE SCALE GENOMIC DNA]</scope>
</reference>
<reference evidence="1 2" key="6">
    <citation type="journal article" date="1992" name="Virus Genes">
        <title>Characterization of the third origin of DNA replication of the genome of insect iridescent virus type 6.</title>
        <authorList>
            <person name="Sonntag K.C."/>
            <person name="Darai G."/>
        </authorList>
    </citation>
    <scope>NUCLEOTIDE SEQUENCE [LARGE SCALE GENOMIC DNA]</scope>
</reference>
<gene>
    <name evidence="1" type="primary">NTP1</name>
</gene>
<organismHost>
    <name type="scientific">Gryllus campestris</name>
    <dbReference type="NCBI Taxonomy" id="58607"/>
</organismHost>
<reference evidence="1 2" key="13">
    <citation type="journal article" date="1998" name="Virus Genes">
        <title>Identification of a thymidylate synthase gene within the genome of Chilo iridescent virus.</title>
        <authorList>
            <person name="Muller K."/>
            <person name="Tidona C.A."/>
            <person name="Bahr U."/>
            <person name="Darai G."/>
        </authorList>
    </citation>
    <scope>NUCLEOTIDE SEQUENCE [LARGE SCALE GENOMIC DNA]</scope>
</reference>
<reference evidence="1 2" key="15">
    <citation type="journal article" date="2001" name="Virology">
        <title>Analysis of the first complete DNA sequence of an invertebrate iridovirus: coding strategy of the genome of Chilo iridescent virus.</title>
        <authorList>
            <person name="Jakob N.J."/>
            <person name="Muller K."/>
            <person name="Bahr U."/>
            <person name="Darai G."/>
        </authorList>
    </citation>
    <scope>NUCLEOTIDE SEQUENCE [LARGE SCALE GENOMIC DNA]</scope>
</reference>
<dbReference type="EMBL" id="AF303741">
    <property type="protein sequence ID" value="AAK81959.1"/>
    <property type="molecule type" value="Genomic_DNA"/>
</dbReference>
<proteinExistence type="predicted"/>
<reference evidence="1 2" key="11">
    <citation type="journal article" date="1994" name="Virus Genes">
        <title>Chilo iridescent virus encodes a putative helicase belonging to a distinct family within the "DEAD/H" superfamily: implications for the evolution of large DNA viruses.</title>
        <authorList>
            <person name="Sonntag K.C."/>
            <person name="Schnitzler P."/>
            <person name="Koonin E.V."/>
            <person name="Darai G."/>
        </authorList>
    </citation>
    <scope>NUCLEOTIDE SEQUENCE [LARGE SCALE GENOMIC DNA]</scope>
</reference>
<reference evidence="1 2" key="4">
    <citation type="journal article" date="1988" name="Virology">
        <title>Identification and characterization of the repetitive DNA element in the genome of insect iridescent virus type 6.</title>
        <authorList>
            <person name="Fischer M."/>
            <person name="Schnitzler P."/>
            <person name="Delius H."/>
            <person name="Darai G."/>
        </authorList>
    </citation>
    <scope>NUCLEOTIDE SEQUENCE [LARGE SCALE GENOMIC DNA]</scope>
</reference>
<dbReference type="OrthoDB" id="605at10239"/>
<reference evidence="1 2" key="5">
    <citation type="journal article" date="1992" name="Virus Genes">
        <title>Identification and mapping of origins of DNA replication within the DNA sequences of the genome of insect iridescent virus type 6.</title>
        <authorList>
            <person name="Handermann M."/>
            <person name="Schnitzler P."/>
            <person name="Rosen-Wolff A."/>
            <person name="Raab K."/>
            <person name="Sonntag K.C."/>
            <person name="Darai G."/>
        </authorList>
    </citation>
    <scope>NUCLEOTIDE SEQUENCE [LARGE SCALE GENOMIC DNA]</scope>
</reference>